<dbReference type="Proteomes" id="UP001201812">
    <property type="component" value="Unassembled WGS sequence"/>
</dbReference>
<comment type="caution">
    <text evidence="2">The sequence shown here is derived from an EMBL/GenBank/DDBJ whole genome shotgun (WGS) entry which is preliminary data.</text>
</comment>
<dbReference type="EMBL" id="JAKKPZ010000103">
    <property type="protein sequence ID" value="KAI1702198.1"/>
    <property type="molecule type" value="Genomic_DNA"/>
</dbReference>
<proteinExistence type="predicted"/>
<reference evidence="2" key="1">
    <citation type="submission" date="2022-01" db="EMBL/GenBank/DDBJ databases">
        <title>Genome Sequence Resource for Two Populations of Ditylenchus destructor, the Migratory Endoparasitic Phytonematode.</title>
        <authorList>
            <person name="Zhang H."/>
            <person name="Lin R."/>
            <person name="Xie B."/>
        </authorList>
    </citation>
    <scope>NUCLEOTIDE SEQUENCE</scope>
    <source>
        <strain evidence="2">BazhouSP</strain>
    </source>
</reference>
<accession>A0AAD4MV01</accession>
<feature type="region of interest" description="Disordered" evidence="1">
    <location>
        <begin position="108"/>
        <end position="129"/>
    </location>
</feature>
<sequence length="147" mass="16399">MNIYGRRIEAFSNPQRWFLLKPTLCLNKLKDKGYFIEKLKHVPLEQCYGILNNKCASNDFDEIGKASAFHTNPLGFDSLVRHTANPAAPSLRGSVKWEADCLTVCEDKDGIRPGPKQPGPHKRPPHKLSAMNLTDTSTCPCFQLAGC</sequence>
<evidence type="ECO:0000256" key="1">
    <source>
        <dbReference type="SAM" id="MobiDB-lite"/>
    </source>
</evidence>
<name>A0AAD4MV01_9BILA</name>
<dbReference type="AlphaFoldDB" id="A0AAD4MV01"/>
<protein>
    <submittedName>
        <fullName evidence="2">Uncharacterized protein</fullName>
    </submittedName>
</protein>
<keyword evidence="3" id="KW-1185">Reference proteome</keyword>
<evidence type="ECO:0000313" key="2">
    <source>
        <dbReference type="EMBL" id="KAI1702198.1"/>
    </source>
</evidence>
<organism evidence="2 3">
    <name type="scientific">Ditylenchus destructor</name>
    <dbReference type="NCBI Taxonomy" id="166010"/>
    <lineage>
        <taxon>Eukaryota</taxon>
        <taxon>Metazoa</taxon>
        <taxon>Ecdysozoa</taxon>
        <taxon>Nematoda</taxon>
        <taxon>Chromadorea</taxon>
        <taxon>Rhabditida</taxon>
        <taxon>Tylenchina</taxon>
        <taxon>Tylenchomorpha</taxon>
        <taxon>Sphaerularioidea</taxon>
        <taxon>Anguinidae</taxon>
        <taxon>Anguininae</taxon>
        <taxon>Ditylenchus</taxon>
    </lineage>
</organism>
<evidence type="ECO:0000313" key="3">
    <source>
        <dbReference type="Proteomes" id="UP001201812"/>
    </source>
</evidence>
<gene>
    <name evidence="2" type="ORF">DdX_15613</name>
</gene>